<evidence type="ECO:0000256" key="9">
    <source>
        <dbReference type="ARBA" id="ARBA00023140"/>
    </source>
</evidence>
<keyword evidence="10" id="KW-0413">Isomerase</keyword>
<dbReference type="SUPFAM" id="SSF52096">
    <property type="entry name" value="ClpP/crotonase"/>
    <property type="match status" value="1"/>
</dbReference>
<dbReference type="GO" id="GO:0004300">
    <property type="term" value="F:enoyl-CoA hydratase activity"/>
    <property type="evidence" value="ECO:0007669"/>
    <property type="project" value="UniProtKB-ARBA"/>
</dbReference>
<evidence type="ECO:0000256" key="6">
    <source>
        <dbReference type="ARBA" id="ARBA00023002"/>
    </source>
</evidence>
<keyword evidence="8" id="KW-0443">Lipid metabolism</keyword>
<keyword evidence="4" id="KW-0276">Fatty acid metabolism</keyword>
<dbReference type="GO" id="GO:0006631">
    <property type="term" value="P:fatty acid metabolic process"/>
    <property type="evidence" value="ECO:0007669"/>
    <property type="project" value="UniProtKB-KW"/>
</dbReference>
<comment type="similarity">
    <text evidence="3">In the N-terminal section; belongs to the enoyl-CoA hydratase/isomerase family.</text>
</comment>
<dbReference type="InterPro" id="IPR018376">
    <property type="entry name" value="Enoyl-CoA_hyd/isom_CS"/>
</dbReference>
<dbReference type="InterPro" id="IPR006176">
    <property type="entry name" value="3-OHacyl-CoA_DH_NAD-bd"/>
</dbReference>
<evidence type="ECO:0000256" key="3">
    <source>
        <dbReference type="ARBA" id="ARBA00008750"/>
    </source>
</evidence>
<dbReference type="InterPro" id="IPR029045">
    <property type="entry name" value="ClpP/crotonase-like_dom_sf"/>
</dbReference>
<dbReference type="PANTHER" id="PTHR23309">
    <property type="entry name" value="3-HYDROXYACYL-COA DEHYROGENASE"/>
    <property type="match status" value="1"/>
</dbReference>
<organism evidence="17 18">
    <name type="scientific">Aquincola agrisoli</name>
    <dbReference type="NCBI Taxonomy" id="3119538"/>
    <lineage>
        <taxon>Bacteria</taxon>
        <taxon>Pseudomonadati</taxon>
        <taxon>Pseudomonadota</taxon>
        <taxon>Betaproteobacteria</taxon>
        <taxon>Burkholderiales</taxon>
        <taxon>Sphaerotilaceae</taxon>
        <taxon>Aquincola</taxon>
    </lineage>
</organism>
<evidence type="ECO:0000256" key="14">
    <source>
        <dbReference type="RuleBase" id="RU003707"/>
    </source>
</evidence>
<keyword evidence="6" id="KW-0560">Oxidoreductase</keyword>
<dbReference type="GO" id="GO:0016853">
    <property type="term" value="F:isomerase activity"/>
    <property type="evidence" value="ECO:0007669"/>
    <property type="project" value="UniProtKB-KW"/>
</dbReference>
<evidence type="ECO:0000256" key="1">
    <source>
        <dbReference type="ARBA" id="ARBA00004275"/>
    </source>
</evidence>
<evidence type="ECO:0000256" key="4">
    <source>
        <dbReference type="ARBA" id="ARBA00022832"/>
    </source>
</evidence>
<dbReference type="SUPFAM" id="SSF48179">
    <property type="entry name" value="6-phosphogluconate dehydrogenase C-terminal domain-like"/>
    <property type="match status" value="2"/>
</dbReference>
<dbReference type="Pfam" id="PF00378">
    <property type="entry name" value="ECH_1"/>
    <property type="match status" value="1"/>
</dbReference>
<keyword evidence="12" id="KW-0511">Multifunctional enzyme</keyword>
<protein>
    <submittedName>
        <fullName evidence="17">3-hydroxyacyl-CoA dehydrogenase NAD-binding domain-containing protein</fullName>
    </submittedName>
</protein>
<accession>A0AAW9Q994</accession>
<evidence type="ECO:0000256" key="8">
    <source>
        <dbReference type="ARBA" id="ARBA00023098"/>
    </source>
</evidence>
<dbReference type="GO" id="GO:0070403">
    <property type="term" value="F:NAD+ binding"/>
    <property type="evidence" value="ECO:0007669"/>
    <property type="project" value="InterPro"/>
</dbReference>
<dbReference type="Proteomes" id="UP001336250">
    <property type="component" value="Unassembled WGS sequence"/>
</dbReference>
<comment type="pathway">
    <text evidence="2">Lipid metabolism; fatty acid beta-oxidation.</text>
</comment>
<proteinExistence type="inferred from homology"/>
<evidence type="ECO:0000256" key="11">
    <source>
        <dbReference type="ARBA" id="ARBA00023239"/>
    </source>
</evidence>
<keyword evidence="7" id="KW-0520">NAD</keyword>
<comment type="subcellular location">
    <subcellularLocation>
        <location evidence="1">Peroxisome</location>
    </subcellularLocation>
</comment>
<gene>
    <name evidence="17" type="ORF">V4F39_02370</name>
</gene>
<keyword evidence="5" id="KW-0442">Lipid degradation</keyword>
<dbReference type="CDD" id="cd06558">
    <property type="entry name" value="crotonase-like"/>
    <property type="match status" value="1"/>
</dbReference>
<dbReference type="Pfam" id="PF02737">
    <property type="entry name" value="3HCDH_N"/>
    <property type="match status" value="1"/>
</dbReference>
<dbReference type="InterPro" id="IPR008927">
    <property type="entry name" value="6-PGluconate_DH-like_C_sf"/>
</dbReference>
<reference evidence="17 18" key="1">
    <citation type="submission" date="2024-02" db="EMBL/GenBank/DDBJ databases">
        <title>Genome sequence of Aquincola sp. MAHUQ-54.</title>
        <authorList>
            <person name="Huq M.A."/>
        </authorList>
    </citation>
    <scope>NUCLEOTIDE SEQUENCE [LARGE SCALE GENOMIC DNA]</scope>
    <source>
        <strain evidence="17 18">MAHUQ-54</strain>
    </source>
</reference>
<dbReference type="Gene3D" id="1.10.1040.50">
    <property type="match status" value="1"/>
</dbReference>
<evidence type="ECO:0000259" key="16">
    <source>
        <dbReference type="Pfam" id="PF02737"/>
    </source>
</evidence>
<feature type="domain" description="3-hydroxyacyl-CoA dehydrogenase C-terminal" evidence="15">
    <location>
        <begin position="612"/>
        <end position="699"/>
    </location>
</feature>
<dbReference type="GO" id="GO:0003857">
    <property type="term" value="F:(3S)-3-hydroxyacyl-CoA dehydrogenase (NAD+) activity"/>
    <property type="evidence" value="ECO:0007669"/>
    <property type="project" value="UniProtKB-EC"/>
</dbReference>
<evidence type="ECO:0000313" key="18">
    <source>
        <dbReference type="Proteomes" id="UP001336250"/>
    </source>
</evidence>
<sequence length="700" mass="74345">MTTEAPDTLSDTVRLHTQDGVVVLTIDNPPVNGLGNTVRAGLFRGLEYAIAEPQVRAVVIAGAGSMFCGGADIRQFNTPAAAELPLSRDVQALIRHANKPVVAAIHGAALGGGLELALACHFRVASAQASLGLPEVQLGLVPGGGGTQRLPRLIGARAALEMIVQGRPVDAAKACALGLVDAVAQGQLLAFATAFALEQAAAEGSLPDLHGRMPALDEVDFAAVRAGLDPRARNHKAQKAAVDCVEMACQHELAHGLDLECEVFLKLVAGPESHALRHLFFAERQAPKFEARIPADTPAIASVAVLGAGTMGGGIAMAFANAGLPVTLVERDQAALDRGLSLVRRNYGVTVEKGKLSPAEVEARLARIRSSLRLEDVAEADLVIEAVFEDMAVKQELFGRLDTLCKPGAILASNTSRLDIDRIASATGRPEDVIGLHFFSPANVMRLLEVVRGERTSDAVIARCMAMAQAIGKIPVLVGVCEGFVGNRMLTGYWREAWFMLEEGARPEQIDAAMKRFGMAMGPLAMADLAGLDINWATRQRLLATWPPGLRYPRVADRICEAGRLGQKTGAGYYRYDNGSRLPQPDPQAMAIIEAAGAEAGFTRRAFTDEEIVERCVLALVNEGARILDDGIARRASDIDVVYVHGYGFPAWRGGPMHYAGTLGLEAVLARLRALEAAHGAQWTPAPLIQRLVADGQAGF</sequence>
<evidence type="ECO:0000256" key="5">
    <source>
        <dbReference type="ARBA" id="ARBA00022963"/>
    </source>
</evidence>
<dbReference type="InterPro" id="IPR036291">
    <property type="entry name" value="NAD(P)-bd_dom_sf"/>
</dbReference>
<evidence type="ECO:0000256" key="13">
    <source>
        <dbReference type="ARBA" id="ARBA00049556"/>
    </source>
</evidence>
<comment type="similarity">
    <text evidence="14">Belongs to the enoyl-CoA hydratase/isomerase family.</text>
</comment>
<dbReference type="Gene3D" id="3.40.50.720">
    <property type="entry name" value="NAD(P)-binding Rossmann-like Domain"/>
    <property type="match status" value="1"/>
</dbReference>
<evidence type="ECO:0000256" key="12">
    <source>
        <dbReference type="ARBA" id="ARBA00023268"/>
    </source>
</evidence>
<keyword evidence="11" id="KW-0456">Lyase</keyword>
<evidence type="ECO:0000259" key="15">
    <source>
        <dbReference type="Pfam" id="PF00725"/>
    </source>
</evidence>
<dbReference type="SUPFAM" id="SSF51735">
    <property type="entry name" value="NAD(P)-binding Rossmann-fold domains"/>
    <property type="match status" value="1"/>
</dbReference>
<dbReference type="FunFam" id="1.10.1040.50:FF:000006">
    <property type="entry name" value="Peroxisomal bifunctional enzyme"/>
    <property type="match status" value="1"/>
</dbReference>
<dbReference type="FunFam" id="3.40.50.720:FF:000009">
    <property type="entry name" value="Fatty oxidation complex, alpha subunit"/>
    <property type="match status" value="1"/>
</dbReference>
<evidence type="ECO:0000256" key="7">
    <source>
        <dbReference type="ARBA" id="ARBA00023027"/>
    </source>
</evidence>
<dbReference type="InterPro" id="IPR001753">
    <property type="entry name" value="Enoyl-CoA_hydra/iso"/>
</dbReference>
<comment type="caution">
    <text evidence="17">The sequence shown here is derived from an EMBL/GenBank/DDBJ whole genome shotgun (WGS) entry which is preliminary data.</text>
</comment>
<dbReference type="Pfam" id="PF00725">
    <property type="entry name" value="3HCDH"/>
    <property type="match status" value="2"/>
</dbReference>
<evidence type="ECO:0000256" key="2">
    <source>
        <dbReference type="ARBA" id="ARBA00005005"/>
    </source>
</evidence>
<name>A0AAW9Q994_9BURK</name>
<evidence type="ECO:0000256" key="10">
    <source>
        <dbReference type="ARBA" id="ARBA00023235"/>
    </source>
</evidence>
<dbReference type="PROSITE" id="PS00166">
    <property type="entry name" value="ENOYL_COA_HYDRATASE"/>
    <property type="match status" value="1"/>
</dbReference>
<feature type="domain" description="3-hydroxyacyl-CoA dehydrogenase C-terminal" evidence="15">
    <location>
        <begin position="483"/>
        <end position="576"/>
    </location>
</feature>
<dbReference type="Gene3D" id="3.90.226.10">
    <property type="entry name" value="2-enoyl-CoA Hydratase, Chain A, domain 1"/>
    <property type="match status" value="1"/>
</dbReference>
<dbReference type="PANTHER" id="PTHR23309:SF51">
    <property type="entry name" value="3-HYDROXYACYL-COA DEHYDROGENASE-RELATED"/>
    <property type="match status" value="1"/>
</dbReference>
<dbReference type="AlphaFoldDB" id="A0AAW9Q994"/>
<feature type="domain" description="3-hydroxyacyl-CoA dehydrogenase NAD binding" evidence="16">
    <location>
        <begin position="302"/>
        <end position="479"/>
    </location>
</feature>
<keyword evidence="18" id="KW-1185">Reference proteome</keyword>
<dbReference type="EMBL" id="JAZIBG010000009">
    <property type="protein sequence ID" value="MEF7612738.1"/>
    <property type="molecule type" value="Genomic_DNA"/>
</dbReference>
<keyword evidence="9" id="KW-0576">Peroxisome</keyword>
<dbReference type="InterPro" id="IPR006108">
    <property type="entry name" value="3HC_DH_C"/>
</dbReference>
<comment type="catalytic activity">
    <reaction evidence="13">
        <text>a (3S)-3-hydroxyacyl-CoA + NAD(+) = a 3-oxoacyl-CoA + NADH + H(+)</text>
        <dbReference type="Rhea" id="RHEA:22432"/>
        <dbReference type="ChEBI" id="CHEBI:15378"/>
        <dbReference type="ChEBI" id="CHEBI:57318"/>
        <dbReference type="ChEBI" id="CHEBI:57540"/>
        <dbReference type="ChEBI" id="CHEBI:57945"/>
        <dbReference type="ChEBI" id="CHEBI:90726"/>
        <dbReference type="EC" id="1.1.1.35"/>
    </reaction>
</comment>
<evidence type="ECO:0000313" key="17">
    <source>
        <dbReference type="EMBL" id="MEF7612738.1"/>
    </source>
</evidence>
<dbReference type="GO" id="GO:0016042">
    <property type="term" value="P:lipid catabolic process"/>
    <property type="evidence" value="ECO:0007669"/>
    <property type="project" value="UniProtKB-KW"/>
</dbReference>